<organism evidence="2 3">
    <name type="scientific">Candidatus Bealeia paramacronuclearis</name>
    <dbReference type="NCBI Taxonomy" id="1921001"/>
    <lineage>
        <taxon>Bacteria</taxon>
        <taxon>Pseudomonadati</taxon>
        <taxon>Pseudomonadota</taxon>
        <taxon>Alphaproteobacteria</taxon>
        <taxon>Holosporales</taxon>
        <taxon>Holosporaceae</taxon>
        <taxon>Candidatus Bealeia</taxon>
    </lineage>
</organism>
<proteinExistence type="predicted"/>
<evidence type="ECO:0000256" key="1">
    <source>
        <dbReference type="SAM" id="SignalP"/>
    </source>
</evidence>
<evidence type="ECO:0000313" key="3">
    <source>
        <dbReference type="Proteomes" id="UP001330434"/>
    </source>
</evidence>
<sequence length="499" mass="58467">MFLKKKLFLSFTLMLFFAKAFGGPYDFPTDDIPDVDQQIGLYKRAFKPLSLREDFRLNPKNTHIEGLVPLTRIAYRYVRELLESHVDSLELLNTFWIKTAHIIESKNLTLKNFKNINTQLAFLLGYQKKKGPFWKEETLEIDKKFYASDDWKDLQNYHKIEHEFFVVQSFPFCFEAILYDKNGEFSLNQFISAYLDEAFPIGLTALCADGRGPHGNYVEGSLGFYLHDLAHWGNFSSEFLVEGIEWAPFRSIAQQIWKFEKIHSDFLKVGLFMLLHEYIPGLCSDFHKTDLKTLFQKWVVGSAKKAESSAPEIYCIRKLLREKLPQILKGDFYVDDKIIWEEDYENFCSVSVGFRPEPFEEPLVAATLRIKFHQTKNLNEEIISICEVNHIANIKEALGLISKKDRFLYCGFADQNLTKVFENLNNYTEKIMLSRKNYFDLFFLDNIKLLNLAYGKEILTSDSIHQEIQLALFKFFIAFYQKYQDIFLWNTPLANENAL</sequence>
<feature type="chain" id="PRO_5046449415" evidence="1">
    <location>
        <begin position="23"/>
        <end position="499"/>
    </location>
</feature>
<dbReference type="EMBL" id="CP133270">
    <property type="protein sequence ID" value="WVX66765.1"/>
    <property type="molecule type" value="Genomic_DNA"/>
</dbReference>
<gene>
    <name evidence="2" type="ORF">Bealeia1_00950</name>
</gene>
<keyword evidence="3" id="KW-1185">Reference proteome</keyword>
<dbReference type="Proteomes" id="UP001330434">
    <property type="component" value="Chromosome"/>
</dbReference>
<protein>
    <submittedName>
        <fullName evidence="2">Uncharacterized protein</fullName>
    </submittedName>
</protein>
<keyword evidence="1" id="KW-0732">Signal</keyword>
<reference evidence="2 3" key="1">
    <citation type="journal article" date="2024" name="Environ. Microbiol.">
        <title>Novel evolutionary insights on the interactions of the Holosporales (Alphaproteobacteria) with eukaryotic hosts from comparative genomics.</title>
        <authorList>
            <person name="Giovannini M."/>
            <person name="Petroni G."/>
            <person name="Castelli M."/>
        </authorList>
    </citation>
    <scope>NUCLEOTIDE SEQUENCE [LARGE SCALE GENOMIC DNA]</scope>
    <source>
        <strain evidence="2 3">US_Bl 15I1</strain>
    </source>
</reference>
<accession>A0ABZ2C5Q8</accession>
<feature type="signal peptide" evidence="1">
    <location>
        <begin position="1"/>
        <end position="22"/>
    </location>
</feature>
<name>A0ABZ2C5Q8_9PROT</name>
<evidence type="ECO:0000313" key="2">
    <source>
        <dbReference type="EMBL" id="WVX66765.1"/>
    </source>
</evidence>